<sequence>MDIIDNTTTTEKKKEKRKKEKKEKKKKKGGGGGGGEGVGEEEWESRGMDHLLGLLKVRVIRGTNLAFRDARGSDPYVVLRMGRQDEEGCSRLKTSVKKKTVNPEWNEDLTLSVSDPVLPLKIEIYDKDTFSRDDKMGKTELDIQPFLDAVKLAWDGIPEGALLKSVEPSRDNCVATESYILYKGRKVVQDVILRLKHVESGEIELQLHWVTVPGGLGFN</sequence>
<evidence type="ECO:0000256" key="3">
    <source>
        <dbReference type="ARBA" id="ARBA00022468"/>
    </source>
</evidence>
<name>A0AAX6EY92_IRIPA</name>
<dbReference type="GO" id="GO:0009738">
    <property type="term" value="P:abscisic acid-activated signaling pathway"/>
    <property type="evidence" value="ECO:0007669"/>
    <property type="project" value="UniProtKB-KW"/>
</dbReference>
<comment type="subcellular location">
    <subcellularLocation>
        <location evidence="2">Cell membrane</location>
    </subcellularLocation>
    <subcellularLocation>
        <location evidence="1">Nucleus</location>
    </subcellularLocation>
</comment>
<evidence type="ECO:0000256" key="11">
    <source>
        <dbReference type="ARBA" id="ARBA00024037"/>
    </source>
</evidence>
<dbReference type="PROSITE" id="PS50004">
    <property type="entry name" value="C2"/>
    <property type="match status" value="1"/>
</dbReference>
<dbReference type="Gene3D" id="2.60.40.150">
    <property type="entry name" value="C2 domain"/>
    <property type="match status" value="1"/>
</dbReference>
<evidence type="ECO:0000256" key="12">
    <source>
        <dbReference type="SAM" id="MobiDB-lite"/>
    </source>
</evidence>
<dbReference type="Pfam" id="PF00168">
    <property type="entry name" value="C2"/>
    <property type="match status" value="1"/>
</dbReference>
<proteinExistence type="inferred from homology"/>
<dbReference type="GO" id="GO:0005634">
    <property type="term" value="C:nucleus"/>
    <property type="evidence" value="ECO:0007669"/>
    <property type="project" value="UniProtKB-SubCell"/>
</dbReference>
<evidence type="ECO:0000256" key="10">
    <source>
        <dbReference type="ARBA" id="ARBA00023242"/>
    </source>
</evidence>
<dbReference type="Proteomes" id="UP001140949">
    <property type="component" value="Unassembled WGS sequence"/>
</dbReference>
<dbReference type="GO" id="GO:0005096">
    <property type="term" value="F:GTPase activator activity"/>
    <property type="evidence" value="ECO:0007669"/>
    <property type="project" value="UniProtKB-KW"/>
</dbReference>
<dbReference type="PANTHER" id="PTHR45933">
    <property type="entry name" value="PROTEIN C2-DOMAIN ABA-RELATED 4"/>
    <property type="match status" value="1"/>
</dbReference>
<dbReference type="SUPFAM" id="SSF49562">
    <property type="entry name" value="C2 domain (Calcium/lipid-binding domain, CaLB)"/>
    <property type="match status" value="1"/>
</dbReference>
<keyword evidence="8" id="KW-0446">Lipid-binding</keyword>
<accession>A0AAX6EY92</accession>
<evidence type="ECO:0000256" key="4">
    <source>
        <dbReference type="ARBA" id="ARBA00022475"/>
    </source>
</evidence>
<dbReference type="GO" id="GO:0046872">
    <property type="term" value="F:metal ion binding"/>
    <property type="evidence" value="ECO:0007669"/>
    <property type="project" value="UniProtKB-KW"/>
</dbReference>
<evidence type="ECO:0000313" key="15">
    <source>
        <dbReference type="Proteomes" id="UP001140949"/>
    </source>
</evidence>
<keyword evidence="10" id="KW-0539">Nucleus</keyword>
<keyword evidence="3" id="KW-0343">GTPase activation</keyword>
<keyword evidence="7" id="KW-0106">Calcium</keyword>
<dbReference type="InterPro" id="IPR000008">
    <property type="entry name" value="C2_dom"/>
</dbReference>
<reference evidence="14" key="1">
    <citation type="journal article" date="2023" name="GigaByte">
        <title>Genome assembly of the bearded iris, Iris pallida Lam.</title>
        <authorList>
            <person name="Bruccoleri R.E."/>
            <person name="Oakeley E.J."/>
            <person name="Faust A.M.E."/>
            <person name="Altorfer M."/>
            <person name="Dessus-Babus S."/>
            <person name="Burckhardt D."/>
            <person name="Oertli M."/>
            <person name="Naumann U."/>
            <person name="Petersen F."/>
            <person name="Wong J."/>
        </authorList>
    </citation>
    <scope>NUCLEOTIDE SEQUENCE</scope>
    <source>
        <strain evidence="14">GSM-AAB239-AS_SAM_17_03QT</strain>
    </source>
</reference>
<evidence type="ECO:0000256" key="5">
    <source>
        <dbReference type="ARBA" id="ARBA00022682"/>
    </source>
</evidence>
<evidence type="ECO:0000256" key="8">
    <source>
        <dbReference type="ARBA" id="ARBA00023121"/>
    </source>
</evidence>
<evidence type="ECO:0000259" key="13">
    <source>
        <dbReference type="PROSITE" id="PS50004"/>
    </source>
</evidence>
<dbReference type="EMBL" id="JANAVB010033219">
    <property type="protein sequence ID" value="KAJ6808829.1"/>
    <property type="molecule type" value="Genomic_DNA"/>
</dbReference>
<evidence type="ECO:0000256" key="1">
    <source>
        <dbReference type="ARBA" id="ARBA00004123"/>
    </source>
</evidence>
<protein>
    <submittedName>
        <fullName evidence="14">GTPase activating protein 1-like</fullName>
    </submittedName>
</protein>
<dbReference type="PANTHER" id="PTHR45933:SF20">
    <property type="entry name" value="OS07G0108400 PROTEIN"/>
    <property type="match status" value="1"/>
</dbReference>
<feature type="compositionally biased region" description="Basic residues" evidence="12">
    <location>
        <begin position="14"/>
        <end position="29"/>
    </location>
</feature>
<evidence type="ECO:0000256" key="9">
    <source>
        <dbReference type="ARBA" id="ARBA00023136"/>
    </source>
</evidence>
<keyword evidence="9" id="KW-0472">Membrane</keyword>
<gene>
    <name evidence="14" type="ORF">M6B38_165820</name>
</gene>
<evidence type="ECO:0000256" key="6">
    <source>
        <dbReference type="ARBA" id="ARBA00022723"/>
    </source>
</evidence>
<evidence type="ECO:0000256" key="2">
    <source>
        <dbReference type="ARBA" id="ARBA00004236"/>
    </source>
</evidence>
<dbReference type="GO" id="GO:0005886">
    <property type="term" value="C:plasma membrane"/>
    <property type="evidence" value="ECO:0007669"/>
    <property type="project" value="UniProtKB-SubCell"/>
</dbReference>
<keyword evidence="6" id="KW-0479">Metal-binding</keyword>
<comment type="similarity">
    <text evidence="11">Belongs to the plant CAR protein family.</text>
</comment>
<dbReference type="InterPro" id="IPR044562">
    <property type="entry name" value="CAR1-11"/>
</dbReference>
<comment type="caution">
    <text evidence="14">The sequence shown here is derived from an EMBL/GenBank/DDBJ whole genome shotgun (WGS) entry which is preliminary data.</text>
</comment>
<dbReference type="SMART" id="SM00239">
    <property type="entry name" value="C2"/>
    <property type="match status" value="1"/>
</dbReference>
<dbReference type="GO" id="GO:0008289">
    <property type="term" value="F:lipid binding"/>
    <property type="evidence" value="ECO:0007669"/>
    <property type="project" value="UniProtKB-KW"/>
</dbReference>
<keyword evidence="4" id="KW-1003">Cell membrane</keyword>
<organism evidence="14 15">
    <name type="scientific">Iris pallida</name>
    <name type="common">Sweet iris</name>
    <dbReference type="NCBI Taxonomy" id="29817"/>
    <lineage>
        <taxon>Eukaryota</taxon>
        <taxon>Viridiplantae</taxon>
        <taxon>Streptophyta</taxon>
        <taxon>Embryophyta</taxon>
        <taxon>Tracheophyta</taxon>
        <taxon>Spermatophyta</taxon>
        <taxon>Magnoliopsida</taxon>
        <taxon>Liliopsida</taxon>
        <taxon>Asparagales</taxon>
        <taxon>Iridaceae</taxon>
        <taxon>Iridoideae</taxon>
        <taxon>Irideae</taxon>
        <taxon>Iris</taxon>
    </lineage>
</organism>
<dbReference type="AlphaFoldDB" id="A0AAX6EY92"/>
<keyword evidence="15" id="KW-1185">Reference proteome</keyword>
<keyword evidence="5" id="KW-0938">Abscisic acid signaling pathway</keyword>
<dbReference type="InterPro" id="IPR035892">
    <property type="entry name" value="C2_domain_sf"/>
</dbReference>
<evidence type="ECO:0000256" key="7">
    <source>
        <dbReference type="ARBA" id="ARBA00022837"/>
    </source>
</evidence>
<feature type="region of interest" description="Disordered" evidence="12">
    <location>
        <begin position="1"/>
        <end position="42"/>
    </location>
</feature>
<reference evidence="14" key="2">
    <citation type="submission" date="2023-04" db="EMBL/GenBank/DDBJ databases">
        <authorList>
            <person name="Bruccoleri R.E."/>
            <person name="Oakeley E.J."/>
            <person name="Faust A.-M."/>
            <person name="Dessus-Babus S."/>
            <person name="Altorfer M."/>
            <person name="Burckhardt D."/>
            <person name="Oertli M."/>
            <person name="Naumann U."/>
            <person name="Petersen F."/>
            <person name="Wong J."/>
        </authorList>
    </citation>
    <scope>NUCLEOTIDE SEQUENCE</scope>
    <source>
        <strain evidence="14">GSM-AAB239-AS_SAM_17_03QT</strain>
        <tissue evidence="14">Leaf</tissue>
    </source>
</reference>
<evidence type="ECO:0000313" key="14">
    <source>
        <dbReference type="EMBL" id="KAJ6808829.1"/>
    </source>
</evidence>
<feature type="domain" description="C2" evidence="13">
    <location>
        <begin position="34"/>
        <end position="156"/>
    </location>
</feature>